<evidence type="ECO:0000313" key="7">
    <source>
        <dbReference type="Proteomes" id="UP001610104"/>
    </source>
</evidence>
<dbReference type="Pfam" id="PF00239">
    <property type="entry name" value="Resolvase"/>
    <property type="match status" value="1"/>
</dbReference>
<dbReference type="CDD" id="cd00338">
    <property type="entry name" value="Ser_Recombinase"/>
    <property type="match status" value="1"/>
</dbReference>
<keyword evidence="3" id="KW-0175">Coiled coil</keyword>
<dbReference type="Pfam" id="PF13408">
    <property type="entry name" value="Zn_ribbon_recom"/>
    <property type="match status" value="1"/>
</dbReference>
<comment type="caution">
    <text evidence="6">The sequence shown here is derived from an EMBL/GenBank/DDBJ whole genome shotgun (WGS) entry which is preliminary data.</text>
</comment>
<accession>A0ABW7MKX3</accession>
<dbReference type="Proteomes" id="UP001610104">
    <property type="component" value="Unassembled WGS sequence"/>
</dbReference>
<dbReference type="InterPro" id="IPR025827">
    <property type="entry name" value="Zn_ribbon_recom_dom"/>
</dbReference>
<keyword evidence="1" id="KW-0238">DNA-binding</keyword>
<dbReference type="Gene3D" id="3.40.50.1390">
    <property type="entry name" value="Resolvase, N-terminal catalytic domain"/>
    <property type="match status" value="1"/>
</dbReference>
<dbReference type="InterPro" id="IPR038109">
    <property type="entry name" value="DNA_bind_recomb_sf"/>
</dbReference>
<dbReference type="SMART" id="SM00857">
    <property type="entry name" value="Resolvase"/>
    <property type="match status" value="1"/>
</dbReference>
<evidence type="ECO:0000259" key="5">
    <source>
        <dbReference type="PROSITE" id="PS51737"/>
    </source>
</evidence>
<evidence type="ECO:0000259" key="4">
    <source>
        <dbReference type="PROSITE" id="PS51736"/>
    </source>
</evidence>
<dbReference type="RefSeq" id="WP_395436768.1">
    <property type="nucleotide sequence ID" value="NZ_JBAWKC010000001.1"/>
</dbReference>
<feature type="coiled-coil region" evidence="3">
    <location>
        <begin position="362"/>
        <end position="389"/>
    </location>
</feature>
<dbReference type="InterPro" id="IPR050639">
    <property type="entry name" value="SSR_resolvase"/>
</dbReference>
<dbReference type="SUPFAM" id="SSF53041">
    <property type="entry name" value="Resolvase-like"/>
    <property type="match status" value="1"/>
</dbReference>
<protein>
    <submittedName>
        <fullName evidence="6">Recombinase family protein</fullName>
    </submittedName>
</protein>
<dbReference type="Pfam" id="PF07508">
    <property type="entry name" value="Recombinase"/>
    <property type="match status" value="1"/>
</dbReference>
<keyword evidence="7" id="KW-1185">Reference proteome</keyword>
<evidence type="ECO:0000313" key="6">
    <source>
        <dbReference type="EMBL" id="MFH6767470.1"/>
    </source>
</evidence>
<dbReference type="EMBL" id="JBAWKC010000001">
    <property type="protein sequence ID" value="MFH6767470.1"/>
    <property type="molecule type" value="Genomic_DNA"/>
</dbReference>
<dbReference type="PROSITE" id="PS51736">
    <property type="entry name" value="RECOMBINASES_3"/>
    <property type="match status" value="1"/>
</dbReference>
<feature type="domain" description="Resolvase/invertase-type recombinase catalytic" evidence="4">
    <location>
        <begin position="2"/>
        <end position="150"/>
    </location>
</feature>
<sequence>MKTILYTRVSTDEQATKGHGRDLQSEVLNKYCEIKNIEIAKEFTEDYSAKNFNRPEWKKLEIYVKANRKDIKQVLFTKWDRFSRNLEESMRVIRKFRNWGVELNAVEQPLDMSIPTNKVMLSLFLIMPEVENDEISRRTKDGLYKATKDGAWVGRVPFGYKRHKFGKYASIEPNKYHKLVYDIFLEVSLGLRPSEVIRRDFKKRGYKGCKQSFYNLLKNKVYLGMTKVPEYKKDDTYWIDGLHDAIIDTVTFNKVQDVLEGRNRNAKPPSKKNEVLPLRGFLECECCGSSLTGSISKGNGGDYAYYHCRKTCKNRISAVSAELMFKNEVLDSINVNDNILELYKEIIIDMQKNKLGNKIKTMNQIKIKIDETSAKIENTEDKLAKDEISSEVFNRITKRYEEDLMSLKAEYEWLKGATGISKNIIEQALKALKNIPQFYHNGNFETKTSLLGLLIPKKLIISKSKCRTKEQNIVIELLGRVSKACGKLDNKKAIISDGLSNMAPPLGLEPRTL</sequence>
<dbReference type="InterPro" id="IPR011109">
    <property type="entry name" value="DNA_bind_recombinase_dom"/>
</dbReference>
<proteinExistence type="predicted"/>
<gene>
    <name evidence="6" type="ORF">V8G56_01885</name>
</gene>
<evidence type="ECO:0000256" key="3">
    <source>
        <dbReference type="SAM" id="Coils"/>
    </source>
</evidence>
<dbReference type="Gene3D" id="3.90.1750.20">
    <property type="entry name" value="Putative Large Serine Recombinase, Chain B, Domain 2"/>
    <property type="match status" value="1"/>
</dbReference>
<reference evidence="6 7" key="1">
    <citation type="submission" date="2024-02" db="EMBL/GenBank/DDBJ databases">
        <title>A Gaetbulibacter species isolated from tidal flats and genomic insights of their niches.</title>
        <authorList>
            <person name="Ye Y."/>
        </authorList>
    </citation>
    <scope>NUCLEOTIDE SEQUENCE [LARGE SCALE GENOMIC DNA]</scope>
    <source>
        <strain evidence="6 7">KEM-8</strain>
    </source>
</reference>
<dbReference type="InterPro" id="IPR036162">
    <property type="entry name" value="Resolvase-like_N_sf"/>
</dbReference>
<dbReference type="PANTHER" id="PTHR30461">
    <property type="entry name" value="DNA-INVERTASE FROM LAMBDOID PROPHAGE"/>
    <property type="match status" value="1"/>
</dbReference>
<name>A0ABW7MKX3_9FLAO</name>
<evidence type="ECO:0000256" key="2">
    <source>
        <dbReference type="ARBA" id="ARBA00023172"/>
    </source>
</evidence>
<keyword evidence="2" id="KW-0233">DNA recombination</keyword>
<organism evidence="6 7">
    <name type="scientific">Gaetbulibacter aquiaggeris</name>
    <dbReference type="NCBI Taxonomy" id="1735373"/>
    <lineage>
        <taxon>Bacteria</taxon>
        <taxon>Pseudomonadati</taxon>
        <taxon>Bacteroidota</taxon>
        <taxon>Flavobacteriia</taxon>
        <taxon>Flavobacteriales</taxon>
        <taxon>Flavobacteriaceae</taxon>
        <taxon>Gaetbulibacter</taxon>
    </lineage>
</organism>
<dbReference type="PROSITE" id="PS51737">
    <property type="entry name" value="RECOMBINASE_DNA_BIND"/>
    <property type="match status" value="1"/>
</dbReference>
<evidence type="ECO:0000256" key="1">
    <source>
        <dbReference type="ARBA" id="ARBA00023125"/>
    </source>
</evidence>
<dbReference type="PANTHER" id="PTHR30461:SF2">
    <property type="entry name" value="SERINE RECOMBINASE PINE-RELATED"/>
    <property type="match status" value="1"/>
</dbReference>
<feature type="domain" description="Recombinase" evidence="5">
    <location>
        <begin position="157"/>
        <end position="265"/>
    </location>
</feature>
<dbReference type="InterPro" id="IPR006119">
    <property type="entry name" value="Resolv_N"/>
</dbReference>